<dbReference type="PROSITE" id="PS00028">
    <property type="entry name" value="ZINC_FINGER_C2H2_1"/>
    <property type="match status" value="1"/>
</dbReference>
<evidence type="ECO:0000313" key="4">
    <source>
        <dbReference type="Proteomes" id="UP000275846"/>
    </source>
</evidence>
<evidence type="ECO:0000313" key="5">
    <source>
        <dbReference type="WBParaSite" id="SSLN_0000091701-mRNA-1"/>
    </source>
</evidence>
<evidence type="ECO:0000313" key="3">
    <source>
        <dbReference type="EMBL" id="VDL86412.1"/>
    </source>
</evidence>
<evidence type="ECO:0000259" key="2">
    <source>
        <dbReference type="PROSITE" id="PS00028"/>
    </source>
</evidence>
<reference evidence="5" key="1">
    <citation type="submission" date="2016-06" db="UniProtKB">
        <authorList>
            <consortium name="WormBaseParasite"/>
        </authorList>
    </citation>
    <scope>IDENTIFICATION</scope>
</reference>
<dbReference type="AlphaFoldDB" id="A0A183S9I3"/>
<proteinExistence type="predicted"/>
<name>A0A183S9I3_SCHSO</name>
<sequence length="410" mass="46004">MQMTLTPVDMNNSSATRMAVHLNLNNSISEEVIASFEDALVAYVAHWDEMHMTEEEIRQRASNLPIDSSLQQTIIDVIRELAPGDRSFSVARPLSVSQFSSYTQARKSLVDGPQLTEKEVIALSRERKVARDANTVRAVRSLLHSTHRLQVIGALQHLQQIRDKMHSDRSRELLQLEHARLIARPHVISRELGLYQSYTCYLCRSVFSSIEFLQAHLLSLKHYRLCLSKERRQAVQWAQEESQLPTTGLNPIAEQQRQEGQAETGANGAETPVPFNKEQEATVNGPENGTENEATGNKNNSFAGLLDKDRSVKEVVANQNNVFPVFGETNNVADDAVDMNNPMKNFAFAQMVDEAQRTRLLRSKNPIVLNFGTCLFCGAKVDLSPLVEVHRCTREVRPSLSLSLPELPPP</sequence>
<feature type="region of interest" description="Disordered" evidence="1">
    <location>
        <begin position="255"/>
        <end position="299"/>
    </location>
</feature>
<reference evidence="3 4" key="2">
    <citation type="submission" date="2018-11" db="EMBL/GenBank/DDBJ databases">
        <authorList>
            <consortium name="Pathogen Informatics"/>
        </authorList>
    </citation>
    <scope>NUCLEOTIDE SEQUENCE [LARGE SCALE GENOMIC DNA]</scope>
    <source>
        <strain evidence="3 4">NST_G2</strain>
    </source>
</reference>
<dbReference type="InterPro" id="IPR013087">
    <property type="entry name" value="Znf_C2H2_type"/>
</dbReference>
<protein>
    <submittedName>
        <fullName evidence="5">C2H2-type domain-containing protein</fullName>
    </submittedName>
</protein>
<evidence type="ECO:0000256" key="1">
    <source>
        <dbReference type="SAM" id="MobiDB-lite"/>
    </source>
</evidence>
<dbReference type="Proteomes" id="UP000275846">
    <property type="component" value="Unassembled WGS sequence"/>
</dbReference>
<dbReference type="WBParaSite" id="SSLN_0000091701-mRNA-1">
    <property type="protein sequence ID" value="SSLN_0000091701-mRNA-1"/>
    <property type="gene ID" value="SSLN_0000091701"/>
</dbReference>
<dbReference type="OrthoDB" id="6267360at2759"/>
<organism evidence="5">
    <name type="scientific">Schistocephalus solidus</name>
    <name type="common">Tapeworm</name>
    <dbReference type="NCBI Taxonomy" id="70667"/>
    <lineage>
        <taxon>Eukaryota</taxon>
        <taxon>Metazoa</taxon>
        <taxon>Spiralia</taxon>
        <taxon>Lophotrochozoa</taxon>
        <taxon>Platyhelminthes</taxon>
        <taxon>Cestoda</taxon>
        <taxon>Eucestoda</taxon>
        <taxon>Diphyllobothriidea</taxon>
        <taxon>Diphyllobothriidae</taxon>
        <taxon>Schistocephalus</taxon>
    </lineage>
</organism>
<keyword evidence="4" id="KW-1185">Reference proteome</keyword>
<accession>A0A183S9I3</accession>
<feature type="compositionally biased region" description="Polar residues" evidence="1">
    <location>
        <begin position="281"/>
        <end position="299"/>
    </location>
</feature>
<dbReference type="EMBL" id="UYSU01000951">
    <property type="protein sequence ID" value="VDL86412.1"/>
    <property type="molecule type" value="Genomic_DNA"/>
</dbReference>
<feature type="domain" description="C2H2-type" evidence="2">
    <location>
        <begin position="200"/>
        <end position="222"/>
    </location>
</feature>
<gene>
    <name evidence="3" type="ORF">SSLN_LOCUS881</name>
</gene>